<dbReference type="PANTHER" id="PTHR24159">
    <property type="match status" value="1"/>
</dbReference>
<reference evidence="1" key="1">
    <citation type="submission" date="2006-10" db="EMBL/GenBank/DDBJ databases">
        <authorList>
            <person name="Amadeo P."/>
            <person name="Zhao Q."/>
            <person name="Wortman J."/>
            <person name="Fraser-Liggett C."/>
            <person name="Carlton J."/>
        </authorList>
    </citation>
    <scope>NUCLEOTIDE SEQUENCE</scope>
    <source>
        <strain evidence="1">G3</strain>
    </source>
</reference>
<evidence type="ECO:0000313" key="1">
    <source>
        <dbReference type="EMBL" id="EAY03764.1"/>
    </source>
</evidence>
<dbReference type="Proteomes" id="UP000001542">
    <property type="component" value="Unassembled WGS sequence"/>
</dbReference>
<sequence length="287" mass="33488">MLALSILFIRRTYYRTHYRTYNNIQPITVLEYPDQASKIIWSVTPNNISISSSQIKNLIKTNKISADLAFRLIDIASQIRVKDIKLFTDFYQQLSNEFSYTPSPKCLRLATLLYYRGYHFPNFSPSMKEEEVLNIYSIDSPLYYIAWDKVDDLKSKFPDLDINKKIDNLSPLDCAIQYGSERCFNYLYYKGAYYSSDSQKYAVQGGNNNIFIQMIQDGKRFDNLINIALDYHNFYIATYLKLHFGQVPDSIADCFYYGNFDVASTLLSKGVDVDDRHIFFHLKSIIV</sequence>
<dbReference type="RefSeq" id="XP_001315987.1">
    <property type="nucleotide sequence ID" value="XM_001315952.1"/>
</dbReference>
<proteinExistence type="predicted"/>
<evidence type="ECO:0008006" key="3">
    <source>
        <dbReference type="Google" id="ProtNLM"/>
    </source>
</evidence>
<dbReference type="AlphaFoldDB" id="A2EUE0"/>
<dbReference type="SUPFAM" id="SSF48403">
    <property type="entry name" value="Ankyrin repeat"/>
    <property type="match status" value="1"/>
</dbReference>
<dbReference type="KEGG" id="tva:4761611"/>
<reference evidence="1" key="2">
    <citation type="journal article" date="2007" name="Science">
        <title>Draft genome sequence of the sexually transmitted pathogen Trichomonas vaginalis.</title>
        <authorList>
            <person name="Carlton J.M."/>
            <person name="Hirt R.P."/>
            <person name="Silva J.C."/>
            <person name="Delcher A.L."/>
            <person name="Schatz M."/>
            <person name="Zhao Q."/>
            <person name="Wortman J.R."/>
            <person name="Bidwell S.L."/>
            <person name="Alsmark U.C.M."/>
            <person name="Besteiro S."/>
            <person name="Sicheritz-Ponten T."/>
            <person name="Noel C.J."/>
            <person name="Dacks J.B."/>
            <person name="Foster P.G."/>
            <person name="Simillion C."/>
            <person name="Van de Peer Y."/>
            <person name="Miranda-Saavedra D."/>
            <person name="Barton G.J."/>
            <person name="Westrop G.D."/>
            <person name="Mueller S."/>
            <person name="Dessi D."/>
            <person name="Fiori P.L."/>
            <person name="Ren Q."/>
            <person name="Paulsen I."/>
            <person name="Zhang H."/>
            <person name="Bastida-Corcuera F.D."/>
            <person name="Simoes-Barbosa A."/>
            <person name="Brown M.T."/>
            <person name="Hayes R.D."/>
            <person name="Mukherjee M."/>
            <person name="Okumura C.Y."/>
            <person name="Schneider R."/>
            <person name="Smith A.J."/>
            <person name="Vanacova S."/>
            <person name="Villalvazo M."/>
            <person name="Haas B.J."/>
            <person name="Pertea M."/>
            <person name="Feldblyum T.V."/>
            <person name="Utterback T.R."/>
            <person name="Shu C.L."/>
            <person name="Osoegawa K."/>
            <person name="de Jong P.J."/>
            <person name="Hrdy I."/>
            <person name="Horvathova L."/>
            <person name="Zubacova Z."/>
            <person name="Dolezal P."/>
            <person name="Malik S.B."/>
            <person name="Logsdon J.M. Jr."/>
            <person name="Henze K."/>
            <person name="Gupta A."/>
            <person name="Wang C.C."/>
            <person name="Dunne R.L."/>
            <person name="Upcroft J.A."/>
            <person name="Upcroft P."/>
            <person name="White O."/>
            <person name="Salzberg S.L."/>
            <person name="Tang P."/>
            <person name="Chiu C.-H."/>
            <person name="Lee Y.-S."/>
            <person name="Embley T.M."/>
            <person name="Coombs G.H."/>
            <person name="Mottram J.C."/>
            <person name="Tachezy J."/>
            <person name="Fraser-Liggett C.M."/>
            <person name="Johnson P.J."/>
        </authorList>
    </citation>
    <scope>NUCLEOTIDE SEQUENCE [LARGE SCALE GENOMIC DNA]</scope>
    <source>
        <strain evidence="1">G3</strain>
    </source>
</reference>
<gene>
    <name evidence="1" type="ORF">TVAG_072570</name>
</gene>
<accession>A2EUE0</accession>
<keyword evidence="2" id="KW-1185">Reference proteome</keyword>
<evidence type="ECO:0000313" key="2">
    <source>
        <dbReference type="Proteomes" id="UP000001542"/>
    </source>
</evidence>
<dbReference type="VEuPathDB" id="TrichDB:TVAGG3_0372840"/>
<dbReference type="EMBL" id="DS113495">
    <property type="protein sequence ID" value="EAY03764.1"/>
    <property type="molecule type" value="Genomic_DNA"/>
</dbReference>
<protein>
    <recommendedName>
        <fullName evidence="3">DUF3447 domain-containing protein</fullName>
    </recommendedName>
</protein>
<dbReference type="VEuPathDB" id="TrichDB:TVAG_072570"/>
<dbReference type="Gene3D" id="1.25.40.20">
    <property type="entry name" value="Ankyrin repeat-containing domain"/>
    <property type="match status" value="1"/>
</dbReference>
<name>A2EUE0_TRIV3</name>
<dbReference type="InterPro" id="IPR036770">
    <property type="entry name" value="Ankyrin_rpt-contain_sf"/>
</dbReference>
<dbReference type="PANTHER" id="PTHR24159:SF5">
    <property type="entry name" value="ANK_REP_REGION DOMAIN-CONTAINING PROTEIN"/>
    <property type="match status" value="1"/>
</dbReference>
<organism evidence="1 2">
    <name type="scientific">Trichomonas vaginalis (strain ATCC PRA-98 / G3)</name>
    <dbReference type="NCBI Taxonomy" id="412133"/>
    <lineage>
        <taxon>Eukaryota</taxon>
        <taxon>Metamonada</taxon>
        <taxon>Parabasalia</taxon>
        <taxon>Trichomonadida</taxon>
        <taxon>Trichomonadidae</taxon>
        <taxon>Trichomonas</taxon>
    </lineage>
</organism>
<dbReference type="InParanoid" id="A2EUE0"/>
<dbReference type="SMR" id="A2EUE0"/>